<organism evidence="2">
    <name type="scientific">Pontimicrobium sp. SW4</name>
    <dbReference type="NCBI Taxonomy" id="3153519"/>
    <lineage>
        <taxon>Bacteria</taxon>
        <taxon>Pseudomonadati</taxon>
        <taxon>Bacteroidota</taxon>
        <taxon>Flavobacteriia</taxon>
        <taxon>Flavobacteriales</taxon>
        <taxon>Flavobacteriaceae</taxon>
        <taxon>Pontimicrobium</taxon>
    </lineage>
</organism>
<proteinExistence type="predicted"/>
<dbReference type="EMBL" id="CP157199">
    <property type="protein sequence ID" value="XBG60864.1"/>
    <property type="molecule type" value="Genomic_DNA"/>
</dbReference>
<keyword evidence="1" id="KW-0472">Membrane</keyword>
<evidence type="ECO:0000313" key="2">
    <source>
        <dbReference type="EMBL" id="XBG60864.1"/>
    </source>
</evidence>
<dbReference type="AlphaFoldDB" id="A0AAU7BRY4"/>
<feature type="transmembrane region" description="Helical" evidence="1">
    <location>
        <begin position="5"/>
        <end position="23"/>
    </location>
</feature>
<dbReference type="RefSeq" id="WP_347923092.1">
    <property type="nucleotide sequence ID" value="NZ_CP157199.1"/>
</dbReference>
<keyword evidence="1" id="KW-0812">Transmembrane</keyword>
<sequence>MKAFTYILSVIALGLIIFNLAQIDYNDPFDDKNTVALITVMTGLCTILLLAILRVSKKIEAKVKKRR</sequence>
<accession>A0AAU7BRY4</accession>
<gene>
    <name evidence="2" type="ORF">ABGB03_13460</name>
</gene>
<keyword evidence="1" id="KW-1133">Transmembrane helix</keyword>
<feature type="transmembrane region" description="Helical" evidence="1">
    <location>
        <begin position="35"/>
        <end position="56"/>
    </location>
</feature>
<evidence type="ECO:0000256" key="1">
    <source>
        <dbReference type="SAM" id="Phobius"/>
    </source>
</evidence>
<protein>
    <submittedName>
        <fullName evidence="2">Uncharacterized protein</fullName>
    </submittedName>
</protein>
<name>A0AAU7BRY4_9FLAO</name>
<reference evidence="2" key="1">
    <citation type="submission" date="2024-05" db="EMBL/GenBank/DDBJ databases">
        <title>Pontimicrobium maritimus sp. nov., isolated form sea water.</title>
        <authorList>
            <person name="Muhammad N."/>
            <person name="Vuong T.Q."/>
            <person name="Han H.L."/>
            <person name="Kim S.-G."/>
        </authorList>
    </citation>
    <scope>NUCLEOTIDE SEQUENCE</scope>
    <source>
        <strain evidence="2">SW4</strain>
    </source>
</reference>